<accession>A0A7J8FEX0</accession>
<feature type="region of interest" description="Disordered" evidence="1">
    <location>
        <begin position="1"/>
        <end position="45"/>
    </location>
</feature>
<dbReference type="AlphaFoldDB" id="A0A7J8FEX0"/>
<evidence type="ECO:0000313" key="3">
    <source>
        <dbReference type="Proteomes" id="UP000593571"/>
    </source>
</evidence>
<feature type="compositionally biased region" description="Low complexity" evidence="1">
    <location>
        <begin position="10"/>
        <end position="45"/>
    </location>
</feature>
<reference evidence="2 3" key="1">
    <citation type="journal article" date="2020" name="Nature">
        <title>Six reference-quality genomes reveal evolution of bat adaptations.</title>
        <authorList>
            <person name="Jebb D."/>
            <person name="Huang Z."/>
            <person name="Pippel M."/>
            <person name="Hughes G.M."/>
            <person name="Lavrichenko K."/>
            <person name="Devanna P."/>
            <person name="Winkler S."/>
            <person name="Jermiin L.S."/>
            <person name="Skirmuntt E.C."/>
            <person name="Katzourakis A."/>
            <person name="Burkitt-Gray L."/>
            <person name="Ray D.A."/>
            <person name="Sullivan K.A.M."/>
            <person name="Roscito J.G."/>
            <person name="Kirilenko B.M."/>
            <person name="Davalos L.M."/>
            <person name="Corthals A.P."/>
            <person name="Power M.L."/>
            <person name="Jones G."/>
            <person name="Ransome R.D."/>
            <person name="Dechmann D.K.N."/>
            <person name="Locatelli A.G."/>
            <person name="Puechmaille S.J."/>
            <person name="Fedrigo O."/>
            <person name="Jarvis E.D."/>
            <person name="Hiller M."/>
            <person name="Vernes S.C."/>
            <person name="Myers E.W."/>
            <person name="Teeling E.C."/>
        </authorList>
    </citation>
    <scope>NUCLEOTIDE SEQUENCE [LARGE SCALE GENOMIC DNA]</scope>
    <source>
        <strain evidence="2">MRouAeg1</strain>
        <tissue evidence="2">Muscle</tissue>
    </source>
</reference>
<protein>
    <submittedName>
        <fullName evidence="2">CAP-Gly domain containing linker protein family member 4</fullName>
    </submittedName>
</protein>
<dbReference type="EMBL" id="JACASE010000007">
    <property type="protein sequence ID" value="KAF6446303.1"/>
    <property type="molecule type" value="Genomic_DNA"/>
</dbReference>
<organism evidence="2 3">
    <name type="scientific">Rousettus aegyptiacus</name>
    <name type="common">Egyptian fruit bat</name>
    <name type="synonym">Pteropus aegyptiacus</name>
    <dbReference type="NCBI Taxonomy" id="9407"/>
    <lineage>
        <taxon>Eukaryota</taxon>
        <taxon>Metazoa</taxon>
        <taxon>Chordata</taxon>
        <taxon>Craniata</taxon>
        <taxon>Vertebrata</taxon>
        <taxon>Euteleostomi</taxon>
        <taxon>Mammalia</taxon>
        <taxon>Eutheria</taxon>
        <taxon>Laurasiatheria</taxon>
        <taxon>Chiroptera</taxon>
        <taxon>Yinpterochiroptera</taxon>
        <taxon>Pteropodoidea</taxon>
        <taxon>Pteropodidae</taxon>
        <taxon>Rousettinae</taxon>
        <taxon>Rousettus</taxon>
    </lineage>
</organism>
<keyword evidence="3" id="KW-1185">Reference proteome</keyword>
<proteinExistence type="predicted"/>
<evidence type="ECO:0000313" key="2">
    <source>
        <dbReference type="EMBL" id="KAF6446303.1"/>
    </source>
</evidence>
<gene>
    <name evidence="2" type="ORF">HJG63_002996</name>
</gene>
<name>A0A7J8FEX0_ROUAE</name>
<evidence type="ECO:0000256" key="1">
    <source>
        <dbReference type="SAM" id="MobiDB-lite"/>
    </source>
</evidence>
<sequence length="45" mass="4671">MLLPSRRRPCVAAGAAPPARAAPRGACGCTRGPRSSSRAPARWAR</sequence>
<dbReference type="Proteomes" id="UP000593571">
    <property type="component" value="Unassembled WGS sequence"/>
</dbReference>
<comment type="caution">
    <text evidence="2">The sequence shown here is derived from an EMBL/GenBank/DDBJ whole genome shotgun (WGS) entry which is preliminary data.</text>
</comment>